<reference evidence="1" key="1">
    <citation type="submission" date="2022-04" db="EMBL/GenBank/DDBJ databases">
        <title>Genome of the entomopathogenic fungus Entomophthora muscae.</title>
        <authorList>
            <person name="Elya C."/>
            <person name="Lovett B.R."/>
            <person name="Lee E."/>
            <person name="Macias A.M."/>
            <person name="Hajek A.E."/>
            <person name="De Bivort B.L."/>
            <person name="Kasson M.T."/>
            <person name="De Fine Licht H.H."/>
            <person name="Stajich J.E."/>
        </authorList>
    </citation>
    <scope>NUCLEOTIDE SEQUENCE</scope>
    <source>
        <strain evidence="1">Berkeley</strain>
    </source>
</reference>
<protein>
    <submittedName>
        <fullName evidence="1">Uncharacterized protein</fullName>
    </submittedName>
</protein>
<dbReference type="Proteomes" id="UP001165960">
    <property type="component" value="Unassembled WGS sequence"/>
</dbReference>
<keyword evidence="2" id="KW-1185">Reference proteome</keyword>
<evidence type="ECO:0000313" key="1">
    <source>
        <dbReference type="EMBL" id="KAJ9062505.1"/>
    </source>
</evidence>
<sequence>MDFDGPSLYMNFYNELPSHITQKFDLSKCIKLQETFFKRKNIAQNSESLCVTAKYKDSATLRKDTCLNKQANFTPNNNTRGGNHSTQDNQMSTKTLPKEVIKLPQKSREVLRQVVLSHITGLV</sequence>
<evidence type="ECO:0000313" key="2">
    <source>
        <dbReference type="Proteomes" id="UP001165960"/>
    </source>
</evidence>
<dbReference type="EMBL" id="QTSX02005003">
    <property type="protein sequence ID" value="KAJ9062505.1"/>
    <property type="molecule type" value="Genomic_DNA"/>
</dbReference>
<proteinExistence type="predicted"/>
<name>A0ACC2SJK5_9FUNG</name>
<organism evidence="1 2">
    <name type="scientific">Entomophthora muscae</name>
    <dbReference type="NCBI Taxonomy" id="34485"/>
    <lineage>
        <taxon>Eukaryota</taxon>
        <taxon>Fungi</taxon>
        <taxon>Fungi incertae sedis</taxon>
        <taxon>Zoopagomycota</taxon>
        <taxon>Entomophthoromycotina</taxon>
        <taxon>Entomophthoromycetes</taxon>
        <taxon>Entomophthorales</taxon>
        <taxon>Entomophthoraceae</taxon>
        <taxon>Entomophthora</taxon>
    </lineage>
</organism>
<gene>
    <name evidence="1" type="ORF">DSO57_1010078</name>
</gene>
<accession>A0ACC2SJK5</accession>
<comment type="caution">
    <text evidence="1">The sequence shown here is derived from an EMBL/GenBank/DDBJ whole genome shotgun (WGS) entry which is preliminary data.</text>
</comment>